<evidence type="ECO:0000256" key="6">
    <source>
        <dbReference type="ARBA" id="ARBA00022490"/>
    </source>
</evidence>
<comment type="pathway">
    <text evidence="3">tRNA modification; 5-methoxycarbonylmethyl-2-thiouridine-tRNA biosynthesis.</text>
</comment>
<evidence type="ECO:0000256" key="9">
    <source>
        <dbReference type="ARBA" id="ARBA00022737"/>
    </source>
</evidence>
<evidence type="ECO:0000256" key="1">
    <source>
        <dbReference type="ARBA" id="ARBA00004123"/>
    </source>
</evidence>
<dbReference type="GO" id="GO:0005634">
    <property type="term" value="C:nucleus"/>
    <property type="evidence" value="ECO:0007669"/>
    <property type="project" value="UniProtKB-SubCell"/>
</dbReference>
<dbReference type="InterPro" id="IPR020472">
    <property type="entry name" value="WD40_PAC1"/>
</dbReference>
<dbReference type="PROSITE" id="PS50294">
    <property type="entry name" value="WD_REPEATS_REGION"/>
    <property type="match status" value="3"/>
</dbReference>
<evidence type="ECO:0000313" key="12">
    <source>
        <dbReference type="EMBL" id="KAF2718905.1"/>
    </source>
</evidence>
<evidence type="ECO:0000256" key="3">
    <source>
        <dbReference type="ARBA" id="ARBA00005043"/>
    </source>
</evidence>
<organism evidence="12 13">
    <name type="scientific">Polychaeton citri CBS 116435</name>
    <dbReference type="NCBI Taxonomy" id="1314669"/>
    <lineage>
        <taxon>Eukaryota</taxon>
        <taxon>Fungi</taxon>
        <taxon>Dikarya</taxon>
        <taxon>Ascomycota</taxon>
        <taxon>Pezizomycotina</taxon>
        <taxon>Dothideomycetes</taxon>
        <taxon>Dothideomycetidae</taxon>
        <taxon>Capnodiales</taxon>
        <taxon>Capnodiaceae</taxon>
        <taxon>Polychaeton</taxon>
    </lineage>
</organism>
<comment type="subcellular location">
    <subcellularLocation>
        <location evidence="2">Cytoplasm</location>
    </subcellularLocation>
    <subcellularLocation>
        <location evidence="1">Nucleus</location>
    </subcellularLocation>
</comment>
<proteinExistence type="inferred from homology"/>
<accession>A0A9P4UNE0</accession>
<gene>
    <name evidence="12" type="ORF">K431DRAFT_287229</name>
</gene>
<dbReference type="InterPro" id="IPR036322">
    <property type="entry name" value="WD40_repeat_dom_sf"/>
</dbReference>
<dbReference type="PRINTS" id="PR00320">
    <property type="entry name" value="GPROTEINBRPT"/>
</dbReference>
<dbReference type="InterPro" id="IPR001680">
    <property type="entry name" value="WD40_rpt"/>
</dbReference>
<evidence type="ECO:0000256" key="5">
    <source>
        <dbReference type="ARBA" id="ARBA00020267"/>
    </source>
</evidence>
<reference evidence="12" key="1">
    <citation type="journal article" date="2020" name="Stud. Mycol.">
        <title>101 Dothideomycetes genomes: a test case for predicting lifestyles and emergence of pathogens.</title>
        <authorList>
            <person name="Haridas S."/>
            <person name="Albert R."/>
            <person name="Binder M."/>
            <person name="Bloem J."/>
            <person name="Labutti K."/>
            <person name="Salamov A."/>
            <person name="Andreopoulos B."/>
            <person name="Baker S."/>
            <person name="Barry K."/>
            <person name="Bills G."/>
            <person name="Bluhm B."/>
            <person name="Cannon C."/>
            <person name="Castanera R."/>
            <person name="Culley D."/>
            <person name="Daum C."/>
            <person name="Ezra D."/>
            <person name="Gonzalez J."/>
            <person name="Henrissat B."/>
            <person name="Kuo A."/>
            <person name="Liang C."/>
            <person name="Lipzen A."/>
            <person name="Lutzoni F."/>
            <person name="Magnuson J."/>
            <person name="Mondo S."/>
            <person name="Nolan M."/>
            <person name="Ohm R."/>
            <person name="Pangilinan J."/>
            <person name="Park H.-J."/>
            <person name="Ramirez L."/>
            <person name="Alfaro M."/>
            <person name="Sun H."/>
            <person name="Tritt A."/>
            <person name="Yoshinaga Y."/>
            <person name="Zwiers L.-H."/>
            <person name="Turgeon B."/>
            <person name="Goodwin S."/>
            <person name="Spatafora J."/>
            <person name="Crous P."/>
            <person name="Grigoriev I."/>
        </authorList>
    </citation>
    <scope>NUCLEOTIDE SEQUENCE</scope>
    <source>
        <strain evidence="12">CBS 116435</strain>
    </source>
</reference>
<dbReference type="GO" id="GO:0002098">
    <property type="term" value="P:tRNA wobble uridine modification"/>
    <property type="evidence" value="ECO:0007669"/>
    <property type="project" value="InterPro"/>
</dbReference>
<dbReference type="SMART" id="SM00320">
    <property type="entry name" value="WD40"/>
    <property type="match status" value="12"/>
</dbReference>
<dbReference type="PANTHER" id="PTHR44111">
    <property type="entry name" value="ELONGATOR COMPLEX PROTEIN 2"/>
    <property type="match status" value="1"/>
</dbReference>
<keyword evidence="9" id="KW-0677">Repeat</keyword>
<dbReference type="EMBL" id="MU003818">
    <property type="protein sequence ID" value="KAF2718905.1"/>
    <property type="molecule type" value="Genomic_DNA"/>
</dbReference>
<dbReference type="Pfam" id="PF00400">
    <property type="entry name" value="WD40"/>
    <property type="match status" value="8"/>
</dbReference>
<dbReference type="SUPFAM" id="SSF50978">
    <property type="entry name" value="WD40 repeat-like"/>
    <property type="match status" value="1"/>
</dbReference>
<keyword evidence="6" id="KW-0963">Cytoplasm</keyword>
<feature type="repeat" description="WD" evidence="11">
    <location>
        <begin position="614"/>
        <end position="646"/>
    </location>
</feature>
<dbReference type="PANTHER" id="PTHR44111:SF1">
    <property type="entry name" value="ELONGATOR COMPLEX PROTEIN 2"/>
    <property type="match status" value="1"/>
</dbReference>
<keyword evidence="7 11" id="KW-0853">WD repeat</keyword>
<dbReference type="Gene3D" id="2.130.10.10">
    <property type="entry name" value="YVTN repeat-like/Quinoprotein amine dehydrogenase"/>
    <property type="match status" value="4"/>
</dbReference>
<evidence type="ECO:0000256" key="2">
    <source>
        <dbReference type="ARBA" id="ARBA00004496"/>
    </source>
</evidence>
<dbReference type="InterPro" id="IPR015943">
    <property type="entry name" value="WD40/YVTN_repeat-like_dom_sf"/>
</dbReference>
<keyword evidence="10" id="KW-0539">Nucleus</keyword>
<evidence type="ECO:0000256" key="7">
    <source>
        <dbReference type="ARBA" id="ARBA00022574"/>
    </source>
</evidence>
<comment type="similarity">
    <text evidence="4">Belongs to the WD repeat ELP2 family.</text>
</comment>
<dbReference type="GO" id="GO:0005737">
    <property type="term" value="C:cytoplasm"/>
    <property type="evidence" value="ECO:0007669"/>
    <property type="project" value="UniProtKB-SubCell"/>
</dbReference>
<feature type="repeat" description="WD" evidence="11">
    <location>
        <begin position="104"/>
        <end position="138"/>
    </location>
</feature>
<dbReference type="SUPFAM" id="SSF50998">
    <property type="entry name" value="Quinoprotein alcohol dehydrogenase-like"/>
    <property type="match status" value="1"/>
</dbReference>
<evidence type="ECO:0000313" key="13">
    <source>
        <dbReference type="Proteomes" id="UP000799441"/>
    </source>
</evidence>
<dbReference type="PROSITE" id="PS50082">
    <property type="entry name" value="WD_REPEATS_2"/>
    <property type="match status" value="5"/>
</dbReference>
<dbReference type="Proteomes" id="UP000799441">
    <property type="component" value="Unassembled WGS sequence"/>
</dbReference>
<evidence type="ECO:0000256" key="10">
    <source>
        <dbReference type="ARBA" id="ARBA00023242"/>
    </source>
</evidence>
<protein>
    <recommendedName>
        <fullName evidence="5">Elongator complex protein 2</fullName>
    </recommendedName>
</protein>
<sequence>MDQDKAGRLIDFIAVGANRYPSSADWSSGLLAFGAGNNVALWEPDDLSHNGVQALLSGHTDVVSSVKIFEFNGRPTLVSGSADKTIRIWAASEGPLAFTPLAILGEHQGSVNAISTISSTGLFATGAADGTVKVWKLSPNGADLLESINLKPRLIPLANALLELDDGSIALAVAGTSNGIQIFVKQEPTDHFELQATLTGHDGWIRSLDFVRIGGEADSEFLLASASQDKFVRLWRLSKGAGGFHGSTADAVPAVPGKSLSNKAHTIKTRDLNLSITFEALLIGHEDWIYTAKWAPSQISHTSPVLLTASADNSLSFWQSDQTTGLWVCTTRLGEISSQKGSTTATGSTGGFWVGLWHPQGDFVVSLGRTGSWRKWRRSGDDESWMQEVGITGHTEMVQDMAWSTDGSYLLTTSSDQTTRLFAEWKRDSRITWHEMSRPQIHGYDLNCLDSLSVNQFISGADEKLLRVFNKPKTVDQILGKLADLHISTQDELPDAANIPVLGLSNKAVTTIGDDDVINGAEDGPHSERDAVDPASIVRASTPDLSMPPFEDHLARHTLWPEHEKLYGHGYEISAVAASHDGSLVATACKASSSDHAVIRLYETKEWREIRPALSAHTLTVTNLRFSPDDRYLLSVGRDRQWALFERSAEIFSKYETRAANLKGHSRMILDCSISNFDDEVFFATAGRDKCVKVWRLEADGAKLASTIAAPAPVTSVSFHVRTSYQKKWLAYGCEDGQIFLACLALPNLSLLHAYGLDQTSIPSKAVTAIRWRPSGPPGHGEAEDTRNNAESEAHAQVAVSSEDFSFRIYAVSLRLTDDKQETAHRV</sequence>
<evidence type="ECO:0000256" key="8">
    <source>
        <dbReference type="ARBA" id="ARBA00022694"/>
    </source>
</evidence>
<dbReference type="OrthoDB" id="27911at2759"/>
<keyword evidence="13" id="KW-1185">Reference proteome</keyword>
<dbReference type="GO" id="GO:0033588">
    <property type="term" value="C:elongator holoenzyme complex"/>
    <property type="evidence" value="ECO:0007669"/>
    <property type="project" value="InterPro"/>
</dbReference>
<feature type="repeat" description="WD" evidence="11">
    <location>
        <begin position="56"/>
        <end position="99"/>
    </location>
</feature>
<feature type="repeat" description="WD" evidence="11">
    <location>
        <begin position="391"/>
        <end position="422"/>
    </location>
</feature>
<dbReference type="InterPro" id="IPR011047">
    <property type="entry name" value="Quinoprotein_ADH-like_sf"/>
</dbReference>
<comment type="caution">
    <text evidence="12">The sequence shown here is derived from an EMBL/GenBank/DDBJ whole genome shotgun (WGS) entry which is preliminary data.</text>
</comment>
<evidence type="ECO:0000256" key="4">
    <source>
        <dbReference type="ARBA" id="ARBA00005881"/>
    </source>
</evidence>
<name>A0A9P4UNE0_9PEZI</name>
<feature type="repeat" description="WD" evidence="11">
    <location>
        <begin position="282"/>
        <end position="319"/>
    </location>
</feature>
<keyword evidence="8" id="KW-0819">tRNA processing</keyword>
<dbReference type="AlphaFoldDB" id="A0A9P4UNE0"/>
<evidence type="ECO:0000256" key="11">
    <source>
        <dbReference type="PROSITE-ProRule" id="PRU00221"/>
    </source>
</evidence>
<dbReference type="FunFam" id="2.130.10.10:FF:000400">
    <property type="entry name" value="Elongator acetyltransferase complex subunit 2"/>
    <property type="match status" value="1"/>
</dbReference>
<dbReference type="InterPro" id="IPR037289">
    <property type="entry name" value="Elp2"/>
</dbReference>